<dbReference type="InterPro" id="IPR004484">
    <property type="entry name" value="CbiA/CobB_synth"/>
</dbReference>
<dbReference type="InterPro" id="IPR029062">
    <property type="entry name" value="Class_I_gatase-like"/>
</dbReference>
<evidence type="ECO:0000256" key="4">
    <source>
        <dbReference type="ARBA" id="ARBA00022741"/>
    </source>
</evidence>
<keyword evidence="4 8" id="KW-0547">Nucleotide-binding</keyword>
<evidence type="ECO:0000256" key="7">
    <source>
        <dbReference type="ARBA" id="ARBA00022962"/>
    </source>
</evidence>
<evidence type="ECO:0000256" key="5">
    <source>
        <dbReference type="ARBA" id="ARBA00022840"/>
    </source>
</evidence>
<dbReference type="EMBL" id="BDFE01000008">
    <property type="protein sequence ID" value="GAU08056.1"/>
    <property type="molecule type" value="Genomic_DNA"/>
</dbReference>
<evidence type="ECO:0000256" key="8">
    <source>
        <dbReference type="HAMAP-Rule" id="MF_00027"/>
    </source>
</evidence>
<keyword evidence="5 8" id="KW-0067">ATP-binding</keyword>
<accession>A0A194AG44</accession>
<dbReference type="CDD" id="cd05388">
    <property type="entry name" value="CobB_N"/>
    <property type="match status" value="1"/>
</dbReference>
<dbReference type="Gene3D" id="3.40.50.300">
    <property type="entry name" value="P-loop containing nucleotide triphosphate hydrolases"/>
    <property type="match status" value="1"/>
</dbReference>
<dbReference type="UniPathway" id="UPA00148">
    <property type="reaction ID" value="UER00231"/>
</dbReference>
<dbReference type="InterPro" id="IPR011698">
    <property type="entry name" value="GATase_3"/>
</dbReference>
<evidence type="ECO:0000256" key="3">
    <source>
        <dbReference type="ARBA" id="ARBA00022598"/>
    </source>
</evidence>
<dbReference type="OrthoDB" id="9764035at2"/>
<evidence type="ECO:0000256" key="2">
    <source>
        <dbReference type="ARBA" id="ARBA00022573"/>
    </source>
</evidence>
<feature type="domain" description="CobQ/CobB/MinD/ParA nucleotide binding" evidence="9">
    <location>
        <begin position="11"/>
        <end position="194"/>
    </location>
</feature>
<dbReference type="GO" id="GO:0005524">
    <property type="term" value="F:ATP binding"/>
    <property type="evidence" value="ECO:0007669"/>
    <property type="project" value="UniProtKB-UniRule"/>
</dbReference>
<reference evidence="12" key="1">
    <citation type="submission" date="2016-06" db="EMBL/GenBank/DDBJ databases">
        <title>Draft genome sequence of Desulfoplanes formicivorans strain Pf12B.</title>
        <authorList>
            <person name="Watanabe M."/>
            <person name="Kojima H."/>
            <person name="Fukui M."/>
        </authorList>
    </citation>
    <scope>NUCLEOTIDE SEQUENCE [LARGE SCALE GENOMIC DNA]</scope>
    <source>
        <strain evidence="12">Pf12B</strain>
    </source>
</reference>
<dbReference type="Pfam" id="PF07685">
    <property type="entry name" value="GATase_3"/>
    <property type="match status" value="1"/>
</dbReference>
<evidence type="ECO:0000256" key="6">
    <source>
        <dbReference type="ARBA" id="ARBA00022842"/>
    </source>
</evidence>
<keyword evidence="6 8" id="KW-0460">Magnesium</keyword>
<dbReference type="Pfam" id="PF01656">
    <property type="entry name" value="CbiA"/>
    <property type="match status" value="1"/>
</dbReference>
<feature type="domain" description="CobB/CobQ-like glutamine amidotransferase" evidence="10">
    <location>
        <begin position="255"/>
        <end position="447"/>
    </location>
</feature>
<dbReference type="AlphaFoldDB" id="A0A194AG44"/>
<proteinExistence type="inferred from homology"/>
<comment type="function">
    <text evidence="8">Catalyzes the ATP-dependent amidation of the two carboxylate groups at positions a and c of cobyrinate, using either L-glutamine or ammonia as the nitrogen source.</text>
</comment>
<dbReference type="CDD" id="cd03130">
    <property type="entry name" value="GATase1_CobB"/>
    <property type="match status" value="1"/>
</dbReference>
<evidence type="ECO:0000313" key="12">
    <source>
        <dbReference type="Proteomes" id="UP000095200"/>
    </source>
</evidence>
<organism evidence="11 12">
    <name type="scientific">Desulfoplanes formicivorans</name>
    <dbReference type="NCBI Taxonomy" id="1592317"/>
    <lineage>
        <taxon>Bacteria</taxon>
        <taxon>Pseudomonadati</taxon>
        <taxon>Thermodesulfobacteriota</taxon>
        <taxon>Desulfovibrionia</taxon>
        <taxon>Desulfovibrionales</taxon>
        <taxon>Desulfoplanaceae</taxon>
        <taxon>Desulfoplanes</taxon>
    </lineage>
</organism>
<feature type="active site" description="Nucleophile" evidence="8">
    <location>
        <position position="337"/>
    </location>
</feature>
<dbReference type="SUPFAM" id="SSF52540">
    <property type="entry name" value="P-loop containing nucleoside triphosphate hydrolases"/>
    <property type="match status" value="1"/>
</dbReference>
<keyword evidence="7 8" id="KW-0315">Glutamine amidotransferase</keyword>
<dbReference type="InterPro" id="IPR027417">
    <property type="entry name" value="P-loop_NTPase"/>
</dbReference>
<evidence type="ECO:0000259" key="9">
    <source>
        <dbReference type="Pfam" id="PF01656"/>
    </source>
</evidence>
<evidence type="ECO:0000259" key="10">
    <source>
        <dbReference type="Pfam" id="PF07685"/>
    </source>
</evidence>
<keyword evidence="3 8" id="KW-0436">Ligase</keyword>
<dbReference type="EC" id="6.3.5.11" evidence="8"/>
<dbReference type="NCBIfam" id="TIGR00379">
    <property type="entry name" value="cobB"/>
    <property type="match status" value="1"/>
</dbReference>
<comment type="cofactor">
    <cofactor evidence="1 8">
        <name>Mg(2+)</name>
        <dbReference type="ChEBI" id="CHEBI:18420"/>
    </cofactor>
</comment>
<dbReference type="InterPro" id="IPR002586">
    <property type="entry name" value="CobQ/CobB/MinD/ParA_Nub-bd_dom"/>
</dbReference>
<evidence type="ECO:0000313" key="11">
    <source>
        <dbReference type="EMBL" id="GAU08056.1"/>
    </source>
</evidence>
<dbReference type="NCBIfam" id="NF002204">
    <property type="entry name" value="PRK01077.1"/>
    <property type="match status" value="1"/>
</dbReference>
<name>A0A194AG44_9BACT</name>
<keyword evidence="12" id="KW-1185">Reference proteome</keyword>
<comment type="similarity">
    <text evidence="8">Belongs to the CobB/CbiA family.</text>
</comment>
<dbReference type="PROSITE" id="PS51274">
    <property type="entry name" value="GATASE_COBBQ"/>
    <property type="match status" value="1"/>
</dbReference>
<keyword evidence="2 8" id="KW-0169">Cobalamin biosynthesis</keyword>
<dbReference type="SUPFAM" id="SSF52317">
    <property type="entry name" value="Class I glutamine amidotransferase-like"/>
    <property type="match status" value="1"/>
</dbReference>
<dbReference type="HAMAP" id="MF_00027">
    <property type="entry name" value="CobB_CbiA"/>
    <property type="match status" value="1"/>
</dbReference>
<dbReference type="STRING" id="1592317.DPF_0757"/>
<sequence length="477" mass="52232">MEFTNPCPRLVLAGLSGGSGKTIVSLGVCRAAVDAGISVRPFKKGPDYIDAHWLALASRASVSNLDPFLFSANRIQGLFHARMSGYDLAIIEGNRGLFDGKDVDGSCSTAELAKVLKAPVVMVVDCTKVTRTMAAIVLGCQMFDPDLDLKGIILNRIAGNRHEAIVRATVERYTDLKVFGSLPKMVKNPIPERHMGLISDQEFSQTDRAFTQLSSFVREHLDLDALLSIADTAHPVPPANKPLFPPAVTDSGSVTIGYIHDASLWFYYQENLEALEKAGAHLVALSLLDATPWPEVHGLYLGGGFPETMAQRLSANTVMLERVRTLSRMGMPIYAECGGFMYLCRDLEYQGQVYPMAGIFPVSTTFCPKPQGLGYVQGRVTMPNPFYPVGTTLVGHEFHYSRSVAEGSRELVPCLDLERGQGVFTHSDLLLSNNTLAGYTHMHALSHPQWASRFVAAAKAYRGYHDRSCLPCPHIRI</sequence>
<comment type="miscellaneous">
    <text evidence="8">The a and c carboxylates of cobyrinate are activated for nucleophilic attack via formation of a phosphorylated intermediate by ATP. CbiA catalyzes first the amidation of the c-carboxylate, and then that of the a-carboxylate.</text>
</comment>
<dbReference type="GO" id="GO:0009236">
    <property type="term" value="P:cobalamin biosynthetic process"/>
    <property type="evidence" value="ECO:0007669"/>
    <property type="project" value="UniProtKB-UniRule"/>
</dbReference>
<comment type="domain">
    <text evidence="8">Comprises of two domains. The C-terminal domain contains the binding site for glutamine and catalyzes the hydrolysis of this substrate to glutamate and ammonia. The N-terminal domain is anticipated to bind ATP and cobyrinate and catalyzes the ultimate synthesis of the diamide product. The ammonia produced via the glutaminase domain is probably translocated to the adjacent domain via a molecular tunnel, where it reacts with an activated intermediate.</text>
</comment>
<evidence type="ECO:0000256" key="1">
    <source>
        <dbReference type="ARBA" id="ARBA00001946"/>
    </source>
</evidence>
<dbReference type="RefSeq" id="WP_069857539.1">
    <property type="nucleotide sequence ID" value="NZ_BDFE01000008.1"/>
</dbReference>
<dbReference type="GO" id="GO:0042242">
    <property type="term" value="F:cobyrinic acid a,c-diamide synthase activity"/>
    <property type="evidence" value="ECO:0007669"/>
    <property type="project" value="UniProtKB-UniRule"/>
</dbReference>
<dbReference type="Proteomes" id="UP000095200">
    <property type="component" value="Unassembled WGS sequence"/>
</dbReference>
<dbReference type="Gene3D" id="3.40.50.880">
    <property type="match status" value="1"/>
</dbReference>
<dbReference type="PANTHER" id="PTHR43873">
    <property type="entry name" value="COBYRINATE A,C-DIAMIDE SYNTHASE"/>
    <property type="match status" value="1"/>
</dbReference>
<comment type="caution">
    <text evidence="11">The sequence shown here is derived from an EMBL/GenBank/DDBJ whole genome shotgun (WGS) entry which is preliminary data.</text>
</comment>
<dbReference type="PANTHER" id="PTHR43873:SF1">
    <property type="entry name" value="COBYRINATE A,C-DIAMIDE SYNTHASE"/>
    <property type="match status" value="1"/>
</dbReference>
<comment type="catalytic activity">
    <reaction evidence="8">
        <text>cob(II)yrinate + 2 L-glutamine + 2 ATP + 2 H2O = cob(II)yrinate a,c diamide + 2 L-glutamate + 2 ADP + 2 phosphate + 2 H(+)</text>
        <dbReference type="Rhea" id="RHEA:26289"/>
        <dbReference type="ChEBI" id="CHEBI:15377"/>
        <dbReference type="ChEBI" id="CHEBI:15378"/>
        <dbReference type="ChEBI" id="CHEBI:29985"/>
        <dbReference type="ChEBI" id="CHEBI:30616"/>
        <dbReference type="ChEBI" id="CHEBI:43474"/>
        <dbReference type="ChEBI" id="CHEBI:58359"/>
        <dbReference type="ChEBI" id="CHEBI:58537"/>
        <dbReference type="ChEBI" id="CHEBI:58894"/>
        <dbReference type="ChEBI" id="CHEBI:456216"/>
        <dbReference type="EC" id="6.3.5.11"/>
    </reaction>
</comment>
<gene>
    <name evidence="8" type="primary">cbiA</name>
    <name evidence="11" type="ORF">DPF_0757</name>
</gene>
<feature type="site" description="Increases nucleophilicity of active site Cys" evidence="8">
    <location>
        <position position="441"/>
    </location>
</feature>
<protein>
    <recommendedName>
        <fullName evidence="8">Cobyrinate a,c-diamide synthase</fullName>
        <ecNumber evidence="8">6.3.5.11</ecNumber>
    </recommendedName>
    <alternativeName>
        <fullName evidence="8">Cobyrinic acid a,c-diamide synthetase</fullName>
    </alternativeName>
</protein>
<comment type="pathway">
    <text evidence="8">Cofactor biosynthesis; adenosylcobalamin biosynthesis; cob(II)yrinate a,c-diamide from sirohydrochlorin (anaerobic route): step 10/10.</text>
</comment>